<keyword evidence="2" id="KW-1185">Reference proteome</keyword>
<name>A0A1V9G136_9BACT</name>
<organism evidence="1 2">
    <name type="scientific">Niastella vici</name>
    <dbReference type="NCBI Taxonomy" id="1703345"/>
    <lineage>
        <taxon>Bacteria</taxon>
        <taxon>Pseudomonadati</taxon>
        <taxon>Bacteroidota</taxon>
        <taxon>Chitinophagia</taxon>
        <taxon>Chitinophagales</taxon>
        <taxon>Chitinophagaceae</taxon>
        <taxon>Niastella</taxon>
    </lineage>
</organism>
<dbReference type="SUPFAM" id="SSF50969">
    <property type="entry name" value="YVTN repeat-like/Quinoprotein amine dehydrogenase"/>
    <property type="match status" value="1"/>
</dbReference>
<dbReference type="STRING" id="1703345.A3860_20080"/>
<dbReference type="EMBL" id="LVYD01000042">
    <property type="protein sequence ID" value="OQP64277.1"/>
    <property type="molecule type" value="Genomic_DNA"/>
</dbReference>
<dbReference type="Proteomes" id="UP000192796">
    <property type="component" value="Unassembled WGS sequence"/>
</dbReference>
<proteinExistence type="predicted"/>
<protein>
    <recommendedName>
        <fullName evidence="3">WD40 repeat domain-containing protein</fullName>
    </recommendedName>
</protein>
<evidence type="ECO:0008006" key="3">
    <source>
        <dbReference type="Google" id="ProtNLM"/>
    </source>
</evidence>
<dbReference type="RefSeq" id="WP_081146893.1">
    <property type="nucleotide sequence ID" value="NZ_LVYD01000042.1"/>
</dbReference>
<gene>
    <name evidence="1" type="ORF">A3860_20080</name>
</gene>
<evidence type="ECO:0000313" key="2">
    <source>
        <dbReference type="Proteomes" id="UP000192796"/>
    </source>
</evidence>
<evidence type="ECO:0000313" key="1">
    <source>
        <dbReference type="EMBL" id="OQP64277.1"/>
    </source>
</evidence>
<accession>A0A1V9G136</accession>
<dbReference type="InterPro" id="IPR011044">
    <property type="entry name" value="Quino_amine_DH_bsu"/>
</dbReference>
<dbReference type="AlphaFoldDB" id="A0A1V9G136"/>
<dbReference type="OrthoDB" id="267093at2"/>
<reference evidence="1 2" key="1">
    <citation type="submission" date="2016-03" db="EMBL/GenBank/DDBJ databases">
        <title>Niastella vici sp. nov., isolated from farmland soil.</title>
        <authorList>
            <person name="Chen L."/>
            <person name="Wang D."/>
            <person name="Yang S."/>
            <person name="Wang G."/>
        </authorList>
    </citation>
    <scope>NUCLEOTIDE SEQUENCE [LARGE SCALE GENOMIC DNA]</scope>
    <source>
        <strain evidence="1 2">DJ57</strain>
    </source>
</reference>
<sequence>MNLADINHTLQSAWNSMGHSYAREMNAMIESGGLQVRDNWNGGIPADQRHELAVEVLSLLKKANKEGTIEAFRAQFPPAYAPFINIIQEQGQSIENLCYIHDKTIAFVIGTAYEKRKAWLLNDKTLVKLSDTIVSIGKSPQNGIFAIANNTTVTTYKGWEGRKIFEFKLPLVKELAISQVIPFNDGLSVVLISSEGIYLLSTRGNSKIHPVNDPYNSDWNAYIDMEHAALSHNNTFIALGDQCSAHRILNRYGQEIAAFAPQSTYPHFALFSKDEQQVVLNSCHFYNGITIGIPTGDIHKLQTEATTENYKHTVIDKNCRVYTAVATSNYYIFGDAGGYIKAYDKEGKNSWTYFLGDTVISMAISDDEKTLWVASCSGMIHTLTLDAGQRDNHTIGNGNHFEEFRVILWKNEMQPLIW</sequence>
<comment type="caution">
    <text evidence="1">The sequence shown here is derived from an EMBL/GenBank/DDBJ whole genome shotgun (WGS) entry which is preliminary data.</text>
</comment>